<dbReference type="AlphaFoldDB" id="A0A371DZE6"/>
<protein>
    <submittedName>
        <fullName evidence="1">Uncharacterized protein</fullName>
    </submittedName>
</protein>
<dbReference type="EMBL" id="QJKJ01018050">
    <property type="protein sequence ID" value="RDX57903.1"/>
    <property type="molecule type" value="Genomic_DNA"/>
</dbReference>
<reference evidence="1" key="1">
    <citation type="submission" date="2018-05" db="EMBL/GenBank/DDBJ databases">
        <title>Draft genome of Mucuna pruriens seed.</title>
        <authorList>
            <person name="Nnadi N.E."/>
            <person name="Vos R."/>
            <person name="Hasami M.H."/>
            <person name="Devisetty U.K."/>
            <person name="Aguiy J.C."/>
        </authorList>
    </citation>
    <scope>NUCLEOTIDE SEQUENCE [LARGE SCALE GENOMIC DNA]</scope>
    <source>
        <strain evidence="1">JCA_2017</strain>
    </source>
</reference>
<comment type="caution">
    <text evidence="1">The sequence shown here is derived from an EMBL/GenBank/DDBJ whole genome shotgun (WGS) entry which is preliminary data.</text>
</comment>
<evidence type="ECO:0000313" key="2">
    <source>
        <dbReference type="Proteomes" id="UP000257109"/>
    </source>
</evidence>
<gene>
    <name evidence="1" type="ORF">CR513_62822</name>
</gene>
<keyword evidence="2" id="KW-1185">Reference proteome</keyword>
<evidence type="ECO:0000313" key="1">
    <source>
        <dbReference type="EMBL" id="RDX57903.1"/>
    </source>
</evidence>
<sequence>SKISLPIRQSFIHGLLSSEFGKLLLLVFTDHSAGGFGEFSFHTDFLSPIYLYVVYIGFHGFQLFTANGIEFSLYSGS</sequence>
<dbReference type="OrthoDB" id="10565774at2759"/>
<feature type="non-terminal residue" evidence="1">
    <location>
        <position position="1"/>
    </location>
</feature>
<proteinExistence type="predicted"/>
<name>A0A371DZE6_MUCPR</name>
<accession>A0A371DZE6</accession>
<dbReference type="Proteomes" id="UP000257109">
    <property type="component" value="Unassembled WGS sequence"/>
</dbReference>
<organism evidence="1 2">
    <name type="scientific">Mucuna pruriens</name>
    <name type="common">Velvet bean</name>
    <name type="synonym">Dolichos pruriens</name>
    <dbReference type="NCBI Taxonomy" id="157652"/>
    <lineage>
        <taxon>Eukaryota</taxon>
        <taxon>Viridiplantae</taxon>
        <taxon>Streptophyta</taxon>
        <taxon>Embryophyta</taxon>
        <taxon>Tracheophyta</taxon>
        <taxon>Spermatophyta</taxon>
        <taxon>Magnoliopsida</taxon>
        <taxon>eudicotyledons</taxon>
        <taxon>Gunneridae</taxon>
        <taxon>Pentapetalae</taxon>
        <taxon>rosids</taxon>
        <taxon>fabids</taxon>
        <taxon>Fabales</taxon>
        <taxon>Fabaceae</taxon>
        <taxon>Papilionoideae</taxon>
        <taxon>50 kb inversion clade</taxon>
        <taxon>NPAAA clade</taxon>
        <taxon>indigoferoid/millettioid clade</taxon>
        <taxon>Phaseoleae</taxon>
        <taxon>Mucuna</taxon>
    </lineage>
</organism>
<feature type="non-terminal residue" evidence="1">
    <location>
        <position position="77"/>
    </location>
</feature>